<dbReference type="PROSITE" id="PS50294">
    <property type="entry name" value="WD_REPEATS_REGION"/>
    <property type="match status" value="2"/>
</dbReference>
<dbReference type="OrthoDB" id="10249065at2759"/>
<dbReference type="InterPro" id="IPR051733">
    <property type="entry name" value="WD_repeat_DCAF13/WDSOF1"/>
</dbReference>
<dbReference type="Proteomes" id="UP001165083">
    <property type="component" value="Unassembled WGS sequence"/>
</dbReference>
<name>A0A9W6T8D6_9STRA</name>
<evidence type="ECO:0000313" key="3">
    <source>
        <dbReference type="Proteomes" id="UP001165083"/>
    </source>
</evidence>
<dbReference type="Gene3D" id="2.130.10.10">
    <property type="entry name" value="YVTN repeat-like/Quinoprotein amine dehydrogenase"/>
    <property type="match status" value="1"/>
</dbReference>
<sequence>MFAKPFVGALDGHCDGVTALATNPKSLVAFVSGAADGEVRVWDLPRRKCVWNVYGHRGFVRGLAVTPDGNSFYSCSEDKTVKQWALRVKEEDEDVPTALATFTSKEPFLYVPALEKKLAEVWRGGGADGVLLFVRFFFPSAL</sequence>
<dbReference type="SUPFAM" id="SSF50978">
    <property type="entry name" value="WD40 repeat-like"/>
    <property type="match status" value="1"/>
</dbReference>
<keyword evidence="3" id="KW-1185">Reference proteome</keyword>
<proteinExistence type="predicted"/>
<dbReference type="PANTHER" id="PTHR22851">
    <property type="entry name" value="U3 SMALL NUCLEOLAR RNA U3 SNORNA ASSOCIATED PROTEIN"/>
    <property type="match status" value="1"/>
</dbReference>
<gene>
    <name evidence="2" type="ORF">Plil01_000011900</name>
</gene>
<dbReference type="GO" id="GO:0000462">
    <property type="term" value="P:maturation of SSU-rRNA from tricistronic rRNA transcript (SSU-rRNA, 5.8S rRNA, LSU-rRNA)"/>
    <property type="evidence" value="ECO:0007669"/>
    <property type="project" value="TreeGrafter"/>
</dbReference>
<dbReference type="FunFam" id="2.130.10.10:FF:000928">
    <property type="entry name" value="DDB1-and CUL4-associated factor 13"/>
    <property type="match status" value="1"/>
</dbReference>
<protein>
    <submittedName>
        <fullName evidence="2">Unnamed protein product</fullName>
    </submittedName>
</protein>
<evidence type="ECO:0000313" key="2">
    <source>
        <dbReference type="EMBL" id="GMF09196.1"/>
    </source>
</evidence>
<dbReference type="Pfam" id="PF00400">
    <property type="entry name" value="WD40"/>
    <property type="match status" value="2"/>
</dbReference>
<dbReference type="InterPro" id="IPR036322">
    <property type="entry name" value="WD40_repeat_dom_sf"/>
</dbReference>
<accession>A0A9W6T8D6</accession>
<dbReference type="EMBL" id="BSXW01000007">
    <property type="protein sequence ID" value="GMF09196.1"/>
    <property type="molecule type" value="Genomic_DNA"/>
</dbReference>
<reference evidence="2" key="1">
    <citation type="submission" date="2023-04" db="EMBL/GenBank/DDBJ databases">
        <title>Phytophthora lilii NBRC 32176.</title>
        <authorList>
            <person name="Ichikawa N."/>
            <person name="Sato H."/>
            <person name="Tonouchi N."/>
        </authorList>
    </citation>
    <scope>NUCLEOTIDE SEQUENCE</scope>
    <source>
        <strain evidence="2">NBRC 32176</strain>
    </source>
</reference>
<dbReference type="PANTHER" id="PTHR22851:SF0">
    <property type="entry name" value="DDB1- AND CUL4-ASSOCIATED FACTOR 13"/>
    <property type="match status" value="1"/>
</dbReference>
<feature type="repeat" description="WD" evidence="1">
    <location>
        <begin position="53"/>
        <end position="94"/>
    </location>
</feature>
<dbReference type="InterPro" id="IPR001680">
    <property type="entry name" value="WD40_rpt"/>
</dbReference>
<dbReference type="SMART" id="SM00320">
    <property type="entry name" value="WD40"/>
    <property type="match status" value="2"/>
</dbReference>
<dbReference type="AlphaFoldDB" id="A0A9W6T8D6"/>
<comment type="caution">
    <text evidence="2">The sequence shown here is derived from an EMBL/GenBank/DDBJ whole genome shotgun (WGS) entry which is preliminary data.</text>
</comment>
<keyword evidence="1" id="KW-0853">WD repeat</keyword>
<organism evidence="2 3">
    <name type="scientific">Phytophthora lilii</name>
    <dbReference type="NCBI Taxonomy" id="2077276"/>
    <lineage>
        <taxon>Eukaryota</taxon>
        <taxon>Sar</taxon>
        <taxon>Stramenopiles</taxon>
        <taxon>Oomycota</taxon>
        <taxon>Peronosporomycetes</taxon>
        <taxon>Peronosporales</taxon>
        <taxon>Peronosporaceae</taxon>
        <taxon>Phytophthora</taxon>
    </lineage>
</organism>
<feature type="repeat" description="WD" evidence="1">
    <location>
        <begin position="10"/>
        <end position="52"/>
    </location>
</feature>
<dbReference type="PROSITE" id="PS50082">
    <property type="entry name" value="WD_REPEATS_2"/>
    <property type="match status" value="2"/>
</dbReference>
<dbReference type="GO" id="GO:0032040">
    <property type="term" value="C:small-subunit processome"/>
    <property type="evidence" value="ECO:0007669"/>
    <property type="project" value="TreeGrafter"/>
</dbReference>
<dbReference type="InterPro" id="IPR015943">
    <property type="entry name" value="WD40/YVTN_repeat-like_dom_sf"/>
</dbReference>
<evidence type="ECO:0000256" key="1">
    <source>
        <dbReference type="PROSITE-ProRule" id="PRU00221"/>
    </source>
</evidence>